<dbReference type="SUPFAM" id="SSF48208">
    <property type="entry name" value="Six-hairpin glycosidases"/>
    <property type="match status" value="1"/>
</dbReference>
<dbReference type="InterPro" id="IPR054491">
    <property type="entry name" value="MGH1-like_GH"/>
</dbReference>
<dbReference type="InterPro" id="IPR008928">
    <property type="entry name" value="6-hairpin_glycosidase_sf"/>
</dbReference>
<evidence type="ECO:0000259" key="1">
    <source>
        <dbReference type="Pfam" id="PF22422"/>
    </source>
</evidence>
<comment type="caution">
    <text evidence="2">The sequence shown here is derived from an EMBL/GenBank/DDBJ whole genome shotgun (WGS) entry which is preliminary data.</text>
</comment>
<dbReference type="Proteomes" id="UP000623301">
    <property type="component" value="Unassembled WGS sequence"/>
</dbReference>
<dbReference type="Pfam" id="PF22422">
    <property type="entry name" value="MGH1-like_GH"/>
    <property type="match status" value="1"/>
</dbReference>
<protein>
    <recommendedName>
        <fullName evidence="1">Mannosylglycerate hydrolase MGH1-like glycoside hydrolase domain-containing protein</fullName>
    </recommendedName>
</protein>
<dbReference type="PANTHER" id="PTHR23403">
    <property type="entry name" value="TREHALASE"/>
    <property type="match status" value="1"/>
</dbReference>
<dbReference type="PANTHER" id="PTHR23403:SF1">
    <property type="entry name" value="TREHALASE"/>
    <property type="match status" value="1"/>
</dbReference>
<evidence type="ECO:0000313" key="3">
    <source>
        <dbReference type="Proteomes" id="UP000623301"/>
    </source>
</evidence>
<proteinExistence type="predicted"/>
<accession>A0ABS0WVR2</accession>
<gene>
    <name evidence="2" type="ORF">JBL43_17575</name>
</gene>
<evidence type="ECO:0000313" key="2">
    <source>
        <dbReference type="EMBL" id="MBJ2176068.1"/>
    </source>
</evidence>
<keyword evidence="3" id="KW-1185">Reference proteome</keyword>
<organism evidence="2 3">
    <name type="scientific">Aureibaculum flavum</name>
    <dbReference type="NCBI Taxonomy" id="2795986"/>
    <lineage>
        <taxon>Bacteria</taxon>
        <taxon>Pseudomonadati</taxon>
        <taxon>Bacteroidota</taxon>
        <taxon>Flavobacteriia</taxon>
        <taxon>Flavobacteriales</taxon>
        <taxon>Flavobacteriaceae</taxon>
        <taxon>Aureibaculum</taxon>
    </lineage>
</organism>
<reference evidence="2 3" key="1">
    <citation type="submission" date="2020-12" db="EMBL/GenBank/DDBJ databases">
        <title>Aureibaculum luteum sp. nov. and Aureibaculum flavum sp. nov., novel members of the family Flavobacteriaceae isolated from Antarctic intertidal sediments.</title>
        <authorList>
            <person name="He X."/>
            <person name="Zhang X."/>
        </authorList>
    </citation>
    <scope>NUCLEOTIDE SEQUENCE [LARGE SCALE GENOMIC DNA]</scope>
    <source>
        <strain evidence="2 3">A20</strain>
    </source>
</reference>
<dbReference type="EMBL" id="JAEHFJ010000011">
    <property type="protein sequence ID" value="MBJ2176068.1"/>
    <property type="molecule type" value="Genomic_DNA"/>
</dbReference>
<feature type="domain" description="Mannosylglycerate hydrolase MGH1-like glycoside hydrolase" evidence="1">
    <location>
        <begin position="71"/>
        <end position="388"/>
    </location>
</feature>
<dbReference type="InterPro" id="IPR012341">
    <property type="entry name" value="6hp_glycosidase-like_sf"/>
</dbReference>
<dbReference type="InterPro" id="IPR001661">
    <property type="entry name" value="Glyco_hydro_37"/>
</dbReference>
<name>A0ABS0WVR2_9FLAO</name>
<dbReference type="Gene3D" id="1.50.10.10">
    <property type="match status" value="1"/>
</dbReference>
<sequence length="429" mass="49210">MAICIGLIACQNSEKKASIENEKQNSMDGENLRPLLSDLSAKYETLRPKVIQPAEGYLKYPYLIPAGFYKQMWDWDGFFMGNHFVSKGKPEYLKFWALNLIQGIDDEGYVSGGATTEGPRFLFGKFAVKPFLSQGVYFACEGANDYEWIASHYEELKKVLAYRERTQQDSLTGLFFWDNGMQSGADNNAALNYFTEDKRTFLAPDASTLQCREYLAQAAIAKKLGEMEDAKMYAEKAERLKLAINKHLWSDEDKIYYTVDRETRKFYKRVSYSSFLPLIENIPSPAMGKEMISKYLINPDHMKAKYGYRTLSIQDPDYNNKNIILPFSNWQGPVWPIANFIYSIGLKKYGFSDELYWQAETLGTLLLKDIEKNNTMHENYHADTGVPLAPSDDHVDENGNIVGFISWNLCIENLLDGVVNDNWMLLEIK</sequence>